<dbReference type="AlphaFoldDB" id="A0A9R1VQQ4"/>
<accession>A0A9R1VQQ4</accession>
<organism evidence="1 2">
    <name type="scientific">Lactuca sativa</name>
    <name type="common">Garden lettuce</name>
    <dbReference type="NCBI Taxonomy" id="4236"/>
    <lineage>
        <taxon>Eukaryota</taxon>
        <taxon>Viridiplantae</taxon>
        <taxon>Streptophyta</taxon>
        <taxon>Embryophyta</taxon>
        <taxon>Tracheophyta</taxon>
        <taxon>Spermatophyta</taxon>
        <taxon>Magnoliopsida</taxon>
        <taxon>eudicotyledons</taxon>
        <taxon>Gunneridae</taxon>
        <taxon>Pentapetalae</taxon>
        <taxon>asterids</taxon>
        <taxon>campanulids</taxon>
        <taxon>Asterales</taxon>
        <taxon>Asteraceae</taxon>
        <taxon>Cichorioideae</taxon>
        <taxon>Cichorieae</taxon>
        <taxon>Lactucinae</taxon>
        <taxon>Lactuca</taxon>
    </lineage>
</organism>
<protein>
    <submittedName>
        <fullName evidence="1">Uncharacterized protein</fullName>
    </submittedName>
</protein>
<gene>
    <name evidence="1" type="ORF">LSAT_V11C400163940</name>
</gene>
<comment type="caution">
    <text evidence="1">The sequence shown here is derived from an EMBL/GenBank/DDBJ whole genome shotgun (WGS) entry which is preliminary data.</text>
</comment>
<name>A0A9R1VQQ4_LACSA</name>
<evidence type="ECO:0000313" key="2">
    <source>
        <dbReference type="Proteomes" id="UP000235145"/>
    </source>
</evidence>
<dbReference type="Proteomes" id="UP000235145">
    <property type="component" value="Unassembled WGS sequence"/>
</dbReference>
<sequence>MWKVNLCKSKVFGIGMGDIDIARLASILYCEPASFPFSYLGLPIGANMKLTRNWNPIVEKFRAKLSLLEARSLSFGGKLTLVKSVLSSFPLYYFSNFKAPRKIIKLLKDWKRLPRRGKEMNELEGLETVMVGTNLSIYDDMWVWKGSSSGLFSISSLRGLMTLNLSANGSMDDFQWVCGEIPVVSSRTSWPLIEKTIITRFDAESKKKKGEGESCS</sequence>
<dbReference type="PANTHER" id="PTHR33116:SF78">
    <property type="entry name" value="OS12G0587133 PROTEIN"/>
    <property type="match status" value="1"/>
</dbReference>
<dbReference type="EMBL" id="NBSK02000004">
    <property type="protein sequence ID" value="KAJ0210298.1"/>
    <property type="molecule type" value="Genomic_DNA"/>
</dbReference>
<dbReference type="PANTHER" id="PTHR33116">
    <property type="entry name" value="REVERSE TRANSCRIPTASE ZINC-BINDING DOMAIN-CONTAINING PROTEIN-RELATED-RELATED"/>
    <property type="match status" value="1"/>
</dbReference>
<evidence type="ECO:0000313" key="1">
    <source>
        <dbReference type="EMBL" id="KAJ0210298.1"/>
    </source>
</evidence>
<keyword evidence="2" id="KW-1185">Reference proteome</keyword>
<proteinExistence type="predicted"/>
<reference evidence="1 2" key="1">
    <citation type="journal article" date="2017" name="Nat. Commun.">
        <title>Genome assembly with in vitro proximity ligation data and whole-genome triplication in lettuce.</title>
        <authorList>
            <person name="Reyes-Chin-Wo S."/>
            <person name="Wang Z."/>
            <person name="Yang X."/>
            <person name="Kozik A."/>
            <person name="Arikit S."/>
            <person name="Song C."/>
            <person name="Xia L."/>
            <person name="Froenicke L."/>
            <person name="Lavelle D.O."/>
            <person name="Truco M.J."/>
            <person name="Xia R."/>
            <person name="Zhu S."/>
            <person name="Xu C."/>
            <person name="Xu H."/>
            <person name="Xu X."/>
            <person name="Cox K."/>
            <person name="Korf I."/>
            <person name="Meyers B.C."/>
            <person name="Michelmore R.W."/>
        </authorList>
    </citation>
    <scope>NUCLEOTIDE SEQUENCE [LARGE SCALE GENOMIC DNA]</scope>
    <source>
        <strain evidence="2">cv. Salinas</strain>
        <tissue evidence="1">Seedlings</tissue>
    </source>
</reference>